<evidence type="ECO:0000313" key="4">
    <source>
        <dbReference type="EMBL" id="KTD78437.1"/>
    </source>
</evidence>
<evidence type="ECO:0000256" key="2">
    <source>
        <dbReference type="ARBA" id="ARBA00023002"/>
    </source>
</evidence>
<proteinExistence type="predicted"/>
<dbReference type="SMART" id="SM00829">
    <property type="entry name" value="PKS_ER"/>
    <property type="match status" value="1"/>
</dbReference>
<dbReference type="InterPro" id="IPR020843">
    <property type="entry name" value="ER"/>
</dbReference>
<keyword evidence="5" id="KW-1185">Reference proteome</keyword>
<dbReference type="Pfam" id="PF13602">
    <property type="entry name" value="ADH_zinc_N_2"/>
    <property type="match status" value="1"/>
</dbReference>
<keyword evidence="1" id="KW-0521">NADP</keyword>
<reference evidence="4 5" key="1">
    <citation type="submission" date="2015-11" db="EMBL/GenBank/DDBJ databases">
        <title>Genomic analysis of 38 Legionella species identifies large and diverse effector repertoires.</title>
        <authorList>
            <person name="Burstein D."/>
            <person name="Amaro F."/>
            <person name="Zusman T."/>
            <person name="Lifshitz Z."/>
            <person name="Cohen O."/>
            <person name="Gilbert J.A."/>
            <person name="Pupko T."/>
            <person name="Shuman H.A."/>
            <person name="Segal G."/>
        </authorList>
    </citation>
    <scope>NUCLEOTIDE SEQUENCE [LARGE SCALE GENOMIC DNA]</scope>
    <source>
        <strain evidence="4 5">ATCC 51914</strain>
    </source>
</reference>
<dbReference type="Pfam" id="PF08240">
    <property type="entry name" value="ADH_N"/>
    <property type="match status" value="1"/>
</dbReference>
<dbReference type="CDD" id="cd05276">
    <property type="entry name" value="p53_inducible_oxidoreductase"/>
    <property type="match status" value="1"/>
</dbReference>
<dbReference type="InterPro" id="IPR013154">
    <property type="entry name" value="ADH-like_N"/>
</dbReference>
<dbReference type="InterPro" id="IPR011032">
    <property type="entry name" value="GroES-like_sf"/>
</dbReference>
<organism evidence="4 5">
    <name type="scientific">Legionella waltersii</name>
    <dbReference type="NCBI Taxonomy" id="66969"/>
    <lineage>
        <taxon>Bacteria</taxon>
        <taxon>Pseudomonadati</taxon>
        <taxon>Pseudomonadota</taxon>
        <taxon>Gammaproteobacteria</taxon>
        <taxon>Legionellales</taxon>
        <taxon>Legionellaceae</taxon>
        <taxon>Legionella</taxon>
    </lineage>
</organism>
<dbReference type="InterPro" id="IPR014189">
    <property type="entry name" value="Quinone_OxRdtase_PIG3"/>
</dbReference>
<dbReference type="SUPFAM" id="SSF50129">
    <property type="entry name" value="GroES-like"/>
    <property type="match status" value="1"/>
</dbReference>
<dbReference type="SUPFAM" id="SSF51735">
    <property type="entry name" value="NAD(P)-binding Rossmann-fold domains"/>
    <property type="match status" value="1"/>
</dbReference>
<comment type="caution">
    <text evidence="4">The sequence shown here is derived from an EMBL/GenBank/DDBJ whole genome shotgun (WGS) entry which is preliminary data.</text>
</comment>
<dbReference type="InterPro" id="IPR036291">
    <property type="entry name" value="NAD(P)-bd_dom_sf"/>
</dbReference>
<dbReference type="PATRIC" id="fig|66969.6.peg.2035"/>
<dbReference type="Proteomes" id="UP000054729">
    <property type="component" value="Unassembled WGS sequence"/>
</dbReference>
<dbReference type="EMBL" id="LNZB01000041">
    <property type="protein sequence ID" value="KTD78437.1"/>
    <property type="molecule type" value="Genomic_DNA"/>
</dbReference>
<dbReference type="Gene3D" id="3.40.50.720">
    <property type="entry name" value="NAD(P)-binding Rossmann-like Domain"/>
    <property type="match status" value="1"/>
</dbReference>
<dbReference type="NCBIfam" id="TIGR02824">
    <property type="entry name" value="quinone_pig3"/>
    <property type="match status" value="1"/>
</dbReference>
<accession>A0A0W1AAP9</accession>
<evidence type="ECO:0000313" key="5">
    <source>
        <dbReference type="Proteomes" id="UP000054729"/>
    </source>
</evidence>
<dbReference type="GO" id="GO:0070402">
    <property type="term" value="F:NADPH binding"/>
    <property type="evidence" value="ECO:0007669"/>
    <property type="project" value="TreeGrafter"/>
</dbReference>
<keyword evidence="2" id="KW-0560">Oxidoreductase</keyword>
<feature type="domain" description="Enoyl reductase (ER)" evidence="3">
    <location>
        <begin position="10"/>
        <end position="319"/>
    </location>
</feature>
<name>A0A0W1AAP9_9GAMM</name>
<dbReference type="RefSeq" id="WP_058480524.1">
    <property type="nucleotide sequence ID" value="NZ_CAAAIQ010000004.1"/>
</dbReference>
<dbReference type="OrthoDB" id="9785812at2"/>
<sequence length="322" mass="35495">MRYILIKNPGEKAKLTICDGAEPKFNEYEVLVKVRATALNRADILQRFGKYPPPDGESEIPGLELSGDVLAVGSQVTRFKTGDRVYGLVGSGAYAEQCVVNEELLQHIPPNLDYETAAGIPEALTTVYATLYDLGQLKAGQSLLIHGAGSGIASLGIQMAKLSHAEVITTVGTSDKLITSQKLGADLVINHTKQDFFAEIGINKIDLIVDFIGGDYFSKHLQLLKPNGKLIQIACMKGHKVECNLLLLMQKRLQINGFVLRSQSLREKARLWRLAHVNWYQHLESGVLKPHIDSIFSFNQIALAQQKMIAGQHFGKIIVRIP</sequence>
<gene>
    <name evidence="4" type="primary">qor</name>
    <name evidence="4" type="ORF">Lwal_1872</name>
</gene>
<evidence type="ECO:0000259" key="3">
    <source>
        <dbReference type="SMART" id="SM00829"/>
    </source>
</evidence>
<dbReference type="GO" id="GO:0016651">
    <property type="term" value="F:oxidoreductase activity, acting on NAD(P)H"/>
    <property type="evidence" value="ECO:0007669"/>
    <property type="project" value="TreeGrafter"/>
</dbReference>
<dbReference type="STRING" id="66969.Lwal_1872"/>
<dbReference type="AlphaFoldDB" id="A0A0W1AAP9"/>
<dbReference type="PANTHER" id="PTHR48106:SF8">
    <property type="entry name" value="OS02G0805600 PROTEIN"/>
    <property type="match status" value="1"/>
</dbReference>
<protein>
    <submittedName>
        <fullName evidence="4">Quinone oxidoreductase</fullName>
    </submittedName>
</protein>
<evidence type="ECO:0000256" key="1">
    <source>
        <dbReference type="ARBA" id="ARBA00022857"/>
    </source>
</evidence>
<dbReference type="PANTHER" id="PTHR48106">
    <property type="entry name" value="QUINONE OXIDOREDUCTASE PIG3-RELATED"/>
    <property type="match status" value="1"/>
</dbReference>
<dbReference type="Gene3D" id="3.90.180.10">
    <property type="entry name" value="Medium-chain alcohol dehydrogenases, catalytic domain"/>
    <property type="match status" value="1"/>
</dbReference>